<dbReference type="Gene3D" id="3.40.50.2000">
    <property type="entry name" value="Glycogen Phosphorylase B"/>
    <property type="match status" value="2"/>
</dbReference>
<comment type="caution">
    <text evidence="2">The sequence shown here is derived from an EMBL/GenBank/DDBJ whole genome shotgun (WGS) entry which is preliminary data.</text>
</comment>
<dbReference type="Proteomes" id="UP001159427">
    <property type="component" value="Unassembled WGS sequence"/>
</dbReference>
<dbReference type="EMBL" id="CALNXI010000008">
    <property type="protein sequence ID" value="CAH3014267.1"/>
    <property type="molecule type" value="Genomic_DNA"/>
</dbReference>
<dbReference type="InterPro" id="IPR049341">
    <property type="entry name" value="TRADD-like_N"/>
</dbReference>
<dbReference type="CDD" id="cd03801">
    <property type="entry name" value="GT4_PimA-like"/>
    <property type="match status" value="1"/>
</dbReference>
<protein>
    <recommendedName>
        <fullName evidence="1">TRADD-like N-terminal domain-containing protein</fullName>
    </recommendedName>
</protein>
<evidence type="ECO:0000259" key="1">
    <source>
        <dbReference type="Pfam" id="PF20694"/>
    </source>
</evidence>
<proteinExistence type="predicted"/>
<dbReference type="PANTHER" id="PTHR45947:SF3">
    <property type="entry name" value="SULFOQUINOVOSYL TRANSFERASE SQD2"/>
    <property type="match status" value="1"/>
</dbReference>
<feature type="non-terminal residue" evidence="2">
    <location>
        <position position="1"/>
    </location>
</feature>
<accession>A0ABN8LF68</accession>
<dbReference type="Pfam" id="PF20706">
    <property type="entry name" value="GT4-conflict"/>
    <property type="match status" value="1"/>
</dbReference>
<dbReference type="Pfam" id="PF20694">
    <property type="entry name" value="TRADD-like_N"/>
    <property type="match status" value="1"/>
</dbReference>
<evidence type="ECO:0000313" key="3">
    <source>
        <dbReference type="Proteomes" id="UP001159427"/>
    </source>
</evidence>
<keyword evidence="3" id="KW-1185">Reference proteome</keyword>
<dbReference type="InterPro" id="IPR050194">
    <property type="entry name" value="Glycosyltransferase_grp1"/>
</dbReference>
<dbReference type="PANTHER" id="PTHR45947">
    <property type="entry name" value="SULFOQUINOVOSYL TRANSFERASE SQD2"/>
    <property type="match status" value="1"/>
</dbReference>
<feature type="domain" description="TRADD-like N-terminal" evidence="1">
    <location>
        <begin position="487"/>
        <end position="541"/>
    </location>
</feature>
<dbReference type="SUPFAM" id="SSF53756">
    <property type="entry name" value="UDP-Glycosyltransferase/glycogen phosphorylase"/>
    <property type="match status" value="1"/>
</dbReference>
<evidence type="ECO:0000313" key="2">
    <source>
        <dbReference type="EMBL" id="CAH3014267.1"/>
    </source>
</evidence>
<sequence>SKLVKVLFVCDEWNSNKGGLSTFNREFAINLAKSSRDDFAVHCYVCQSSESDREDANKNGVSLLTAKSVPGTHDRSEWLRLPPSDLPQPDVVIGHGRKFGTPCYCIVQNTNCKWVQFVHVSCEDLGKYKQTETDAVEENEKKHKEEIKLCKESNAVVAVGSRLQQKYSRCLPDTNVHCITPGILDKFVSLSDQKLANVSHSPDEFSVFVFGRGSYEDLALKGYDIIASALGSLGEKFKMTFVGSPEGQHRNIMDWFLQNTNITRRQLTVRGYCNQEEVKEMFYAADLVAMPSRTEGFGLIALEAISAGVPVLLTSESGIAEALKKVDGGKSVIIDSEDPKEWSQKIRTLSKNKPDERLNMSINLRESYNKAFPWDTQCKKFKEIILKMMSDNCFFSFVCVLTWSLLGIKKAWATPRSVSFRGLIQNFRRASPPLSYAESPPLGLEVGKENVVDRRGPSSQEVLNLIADNYLQAIHPSNLEELNGFLQYMQKVRQVILVDVKTGSLIITVRCTSLRILDELWKDYCTGHLQEVAQRYLVTEDILQQWGLDSVQLTVTISEEEYKAYRKNLLKNEGRYQKNTC</sequence>
<name>A0ABN8LF68_9CNID</name>
<organism evidence="2 3">
    <name type="scientific">Porites evermanni</name>
    <dbReference type="NCBI Taxonomy" id="104178"/>
    <lineage>
        <taxon>Eukaryota</taxon>
        <taxon>Metazoa</taxon>
        <taxon>Cnidaria</taxon>
        <taxon>Anthozoa</taxon>
        <taxon>Hexacorallia</taxon>
        <taxon>Scleractinia</taxon>
        <taxon>Fungiina</taxon>
        <taxon>Poritidae</taxon>
        <taxon>Porites</taxon>
    </lineage>
</organism>
<reference evidence="2 3" key="1">
    <citation type="submission" date="2022-05" db="EMBL/GenBank/DDBJ databases">
        <authorList>
            <consortium name="Genoscope - CEA"/>
            <person name="William W."/>
        </authorList>
    </citation>
    <scope>NUCLEOTIDE SEQUENCE [LARGE SCALE GENOMIC DNA]</scope>
</reference>
<gene>
    <name evidence="2" type="ORF">PEVE_00041702</name>
</gene>